<feature type="transmembrane region" description="Helical" evidence="1">
    <location>
        <begin position="146"/>
        <end position="179"/>
    </location>
</feature>
<evidence type="ECO:0000256" key="1">
    <source>
        <dbReference type="SAM" id="Phobius"/>
    </source>
</evidence>
<feature type="transmembrane region" description="Helical" evidence="1">
    <location>
        <begin position="232"/>
        <end position="250"/>
    </location>
</feature>
<feature type="transmembrane region" description="Helical" evidence="1">
    <location>
        <begin position="38"/>
        <end position="56"/>
    </location>
</feature>
<keyword evidence="1" id="KW-1133">Transmembrane helix</keyword>
<proteinExistence type="predicted"/>
<protein>
    <recommendedName>
        <fullName evidence="4">Glycerophosphoryl diester phosphodiesterase membrane domain-containing protein</fullName>
    </recommendedName>
</protein>
<evidence type="ECO:0008006" key="4">
    <source>
        <dbReference type="Google" id="ProtNLM"/>
    </source>
</evidence>
<dbReference type="EMBL" id="JACWZZ010000001">
    <property type="protein sequence ID" value="MBD2714836.1"/>
    <property type="molecule type" value="Genomic_DNA"/>
</dbReference>
<feature type="transmembrane region" description="Helical" evidence="1">
    <location>
        <begin position="91"/>
        <end position="113"/>
    </location>
</feature>
<reference evidence="2 3" key="1">
    <citation type="submission" date="2020-09" db="EMBL/GenBank/DDBJ databases">
        <authorList>
            <person name="Kim M.K."/>
        </authorList>
    </citation>
    <scope>NUCLEOTIDE SEQUENCE [LARGE SCALE GENOMIC DNA]</scope>
    <source>
        <strain evidence="2 3">BT646</strain>
    </source>
</reference>
<dbReference type="RefSeq" id="WP_190783823.1">
    <property type="nucleotide sequence ID" value="NZ_JACWZZ010000001.1"/>
</dbReference>
<feature type="transmembrane region" description="Helical" evidence="1">
    <location>
        <begin position="199"/>
        <end position="220"/>
    </location>
</feature>
<evidence type="ECO:0000313" key="2">
    <source>
        <dbReference type="EMBL" id="MBD2714836.1"/>
    </source>
</evidence>
<keyword evidence="1" id="KW-0812">Transmembrane</keyword>
<keyword evidence="3" id="KW-1185">Reference proteome</keyword>
<keyword evidence="1" id="KW-0472">Membrane</keyword>
<sequence>MQAKFTRESDFRLERDFGAKIGATFEFLGAHWRPLGKCLLYFVLPLTLVMGVAVGISQSQMWGQLDQASATASPADRFSQLSQFNGFGTSYWLGMLAMLLSYVVLGATVYSYVRVRMALEPTQEVTPQLVWQEIRRHSPRMLLSTVLVIIISLIGFVLLFIPGIYLGVALSLVWAIQVFEDQGSDSSIRRSLNLMSGKWWSTFGLTFVMSLIIGLLGAILQVPQYVAIIGKVMHWSWLGSDALMLAANIVASVARMLLYTPLLLAIMFQYFNLVERKEGVGLRTLVDSLGTGPAPVAHNHAFRPDEEGEY</sequence>
<gene>
    <name evidence="2" type="ORF">IC231_07290</name>
</gene>
<dbReference type="Proteomes" id="UP000642468">
    <property type="component" value="Unassembled WGS sequence"/>
</dbReference>
<organism evidence="2 3">
    <name type="scientific">Hymenobacter duratus</name>
    <dbReference type="NCBI Taxonomy" id="2771356"/>
    <lineage>
        <taxon>Bacteria</taxon>
        <taxon>Pseudomonadati</taxon>
        <taxon>Bacteroidota</taxon>
        <taxon>Cytophagia</taxon>
        <taxon>Cytophagales</taxon>
        <taxon>Hymenobacteraceae</taxon>
        <taxon>Hymenobacter</taxon>
    </lineage>
</organism>
<evidence type="ECO:0000313" key="3">
    <source>
        <dbReference type="Proteomes" id="UP000642468"/>
    </source>
</evidence>
<comment type="caution">
    <text evidence="2">The sequence shown here is derived from an EMBL/GenBank/DDBJ whole genome shotgun (WGS) entry which is preliminary data.</text>
</comment>
<name>A0ABR8JGG8_9BACT</name>
<accession>A0ABR8JGG8</accession>